<organism evidence="4 5">
    <name type="scientific">Molossus molossus</name>
    <name type="common">Pallas' mastiff bat</name>
    <name type="synonym">Vespertilio molossus</name>
    <dbReference type="NCBI Taxonomy" id="27622"/>
    <lineage>
        <taxon>Eukaryota</taxon>
        <taxon>Metazoa</taxon>
        <taxon>Chordata</taxon>
        <taxon>Craniata</taxon>
        <taxon>Vertebrata</taxon>
        <taxon>Euteleostomi</taxon>
        <taxon>Mammalia</taxon>
        <taxon>Eutheria</taxon>
        <taxon>Laurasiatheria</taxon>
        <taxon>Chiroptera</taxon>
        <taxon>Yangochiroptera</taxon>
        <taxon>Molossidae</taxon>
        <taxon>Molossus</taxon>
    </lineage>
</organism>
<dbReference type="AlphaFoldDB" id="A0A7J8GQL9"/>
<dbReference type="PANTHER" id="PTHR31368:SF6">
    <property type="entry name" value="KH HOMOLOGY DOMAIN-CONTAINING PROTEIN 1"/>
    <property type="match status" value="1"/>
</dbReference>
<dbReference type="Gene3D" id="3.30.1370.10">
    <property type="entry name" value="K Homology domain, type 1"/>
    <property type="match status" value="1"/>
</dbReference>
<feature type="domain" description="KH-like RNA-binding" evidence="3">
    <location>
        <begin position="146"/>
        <end position="230"/>
    </location>
</feature>
<dbReference type="InParanoid" id="A0A7J8GQL9"/>
<evidence type="ECO:0000313" key="4">
    <source>
        <dbReference type="EMBL" id="KAF6462101.1"/>
    </source>
</evidence>
<sequence length="293" mass="33199">MGRRSGSSLIRVGATDTTLGTVELPTLEDQKVQEGKVSAAVPPAAAHQCHNPDKEFMPCRWEEKDPGRCLMTGQSGEMLMDYLRWFRVSLAVSVVPGCGVLIFIVGDPFCQYITMALIMTMACQLRIQRNRGRSSLDMETRAYGEEPWWTVPKNFHLPLIFYMEEEQEERIFGRQDADLHRVEVHSHCLIQLESWFTATGQTRVTVVGPPEARQWLCLMVWNLESGDSDRQAQGLEMLQHVRSQSLTKDDLAATPRIQRHPTALTLPVRVGRPVHPRLSQALPHRWAGPSGFR</sequence>
<dbReference type="Proteomes" id="UP000550707">
    <property type="component" value="Unassembled WGS sequence"/>
</dbReference>
<name>A0A7J8GQL9_MOLMO</name>
<reference evidence="4 5" key="1">
    <citation type="journal article" date="2020" name="Nature">
        <title>Six reference-quality genomes reveal evolution of bat adaptations.</title>
        <authorList>
            <person name="Jebb D."/>
            <person name="Huang Z."/>
            <person name="Pippel M."/>
            <person name="Hughes G.M."/>
            <person name="Lavrichenko K."/>
            <person name="Devanna P."/>
            <person name="Winkler S."/>
            <person name="Jermiin L.S."/>
            <person name="Skirmuntt E.C."/>
            <person name="Katzourakis A."/>
            <person name="Burkitt-Gray L."/>
            <person name="Ray D.A."/>
            <person name="Sullivan K.A.M."/>
            <person name="Roscito J.G."/>
            <person name="Kirilenko B.M."/>
            <person name="Davalos L.M."/>
            <person name="Corthals A.P."/>
            <person name="Power M.L."/>
            <person name="Jones G."/>
            <person name="Ransome R.D."/>
            <person name="Dechmann D.K.N."/>
            <person name="Locatelli A.G."/>
            <person name="Puechmaille S.J."/>
            <person name="Fedrigo O."/>
            <person name="Jarvis E.D."/>
            <person name="Hiller M."/>
            <person name="Vernes S.C."/>
            <person name="Myers E.W."/>
            <person name="Teeling E.C."/>
        </authorList>
    </citation>
    <scope>NUCLEOTIDE SEQUENCE [LARGE SCALE GENOMIC DNA]</scope>
    <source>
        <strain evidence="4">MMolMol1</strain>
        <tissue evidence="4">Muscle</tissue>
    </source>
</reference>
<dbReference type="EMBL" id="JACASF010000008">
    <property type="protein sequence ID" value="KAF6462101.1"/>
    <property type="molecule type" value="Genomic_DNA"/>
</dbReference>
<protein>
    <submittedName>
        <fullName evidence="4">KH domain containing 1</fullName>
    </submittedName>
</protein>
<dbReference type="Pfam" id="PF16005">
    <property type="entry name" value="MOEP19"/>
    <property type="match status" value="1"/>
</dbReference>
<feature type="transmembrane region" description="Helical" evidence="2">
    <location>
        <begin position="85"/>
        <end position="105"/>
    </location>
</feature>
<dbReference type="CDD" id="cd12795">
    <property type="entry name" value="FILIA_N_like"/>
    <property type="match status" value="1"/>
</dbReference>
<proteinExistence type="inferred from homology"/>
<evidence type="ECO:0000313" key="5">
    <source>
        <dbReference type="Proteomes" id="UP000550707"/>
    </source>
</evidence>
<dbReference type="InterPro" id="IPR036612">
    <property type="entry name" value="KH_dom_type_1_sf"/>
</dbReference>
<comment type="caution">
    <text evidence="4">The sequence shown here is derived from an EMBL/GenBank/DDBJ whole genome shotgun (WGS) entry which is preliminary data.</text>
</comment>
<keyword evidence="2" id="KW-0812">Transmembrane</keyword>
<dbReference type="PANTHER" id="PTHR31368">
    <property type="entry name" value="DEVELOPMENT PLURPOTENCY-ASSOCIATED PROTEIN 1/5 FAMILY MEMBER"/>
    <property type="match status" value="1"/>
</dbReference>
<dbReference type="GO" id="GO:0003723">
    <property type="term" value="F:RNA binding"/>
    <property type="evidence" value="ECO:0007669"/>
    <property type="project" value="InterPro"/>
</dbReference>
<keyword evidence="2" id="KW-0472">Membrane</keyword>
<keyword evidence="5" id="KW-1185">Reference proteome</keyword>
<dbReference type="GO" id="GO:0005737">
    <property type="term" value="C:cytoplasm"/>
    <property type="evidence" value="ECO:0007669"/>
    <property type="project" value="TreeGrafter"/>
</dbReference>
<evidence type="ECO:0000256" key="1">
    <source>
        <dbReference type="ARBA" id="ARBA00009081"/>
    </source>
</evidence>
<accession>A0A7J8GQL9</accession>
<dbReference type="InterPro" id="IPR031952">
    <property type="entry name" value="MOEP19_KH-like"/>
</dbReference>
<comment type="similarity">
    <text evidence="1">Belongs to the KHDC1 family.</text>
</comment>
<gene>
    <name evidence="4" type="ORF">HJG59_007233</name>
</gene>
<evidence type="ECO:0000259" key="3">
    <source>
        <dbReference type="Pfam" id="PF16005"/>
    </source>
</evidence>
<evidence type="ECO:0000256" key="2">
    <source>
        <dbReference type="SAM" id="Phobius"/>
    </source>
</evidence>
<keyword evidence="2" id="KW-1133">Transmembrane helix</keyword>